<sequence length="648" mass="71484">MPMLKEPWKKYKPFPRMNLPDRQWPSKSIEKAPRWLETSLRDGNQSNPDPMNGEEKWRFFKMLCDIGFKEIEVSFPSASQTDFDFTRRLVETPGAIPDDVAIQVLSPCRPDLIKRTVEAVSGAKNAIIHIYLATSECFRRIVFNHSEEDTLELAVRCAKVVRSLTKDDPAQSGTNWQFEFSPECFSDTSPEFAVKVCNAVREAWGPTVETPMIVNLPATVENASCNVFADQVEFFCRNISERKTVCVSVHNHNDRGTAAAAAELAQMAGADRVEGCLFGNGERTGNVDLVTLALNLYTQGVPPNLDFSNLTQIIDLVEDCNKIPVHPRAPYAGSLVVCAFSGSHQDAIKKASRINSEIPNPFDHLLTHLQGMQIRSREGKSYEDYWEVPYLPLDPEDVGRTYEAIIRVNSQSGKGGAAWIILRKLSLDIPRGLQVAFSSVVQKHADGLGRELRPEEITDLFETTYFLNENPRFSLVDYSITPDRSQSPAPPAPGKTQETKNLNRVFEGVVSVDGREIKLRGRGNGPISSMANALKDVGVDLDVNDYKEHAIGEGRGVKAASYIECKIGNTKQTVWGVGIHEDVVQSSLIALLSAASNFITSRPGSPVLKPIASRPKTLDPTSANGAPTEPAQETPSVISILEEKANGM</sequence>
<gene>
    <name evidence="16" type="ORF">B0J15DRAFT_581503</name>
</gene>
<dbReference type="SUPFAM" id="SSF110921">
    <property type="entry name" value="2-isopropylmalate synthase LeuA, allosteric (dimerisation) domain"/>
    <property type="match status" value="1"/>
</dbReference>
<dbReference type="Pfam" id="PF22615">
    <property type="entry name" value="IPMS_D2"/>
    <property type="match status" value="1"/>
</dbReference>
<evidence type="ECO:0000256" key="1">
    <source>
        <dbReference type="ARBA" id="ARBA00000064"/>
    </source>
</evidence>
<dbReference type="Proteomes" id="UP000736672">
    <property type="component" value="Unassembled WGS sequence"/>
</dbReference>
<dbReference type="Pfam" id="PF00682">
    <property type="entry name" value="HMGL-like"/>
    <property type="match status" value="1"/>
</dbReference>
<dbReference type="Pfam" id="PF08502">
    <property type="entry name" value="LeuA_dimer"/>
    <property type="match status" value="1"/>
</dbReference>
<dbReference type="EC" id="2.3.3.13" evidence="7"/>
<dbReference type="PROSITE" id="PS50991">
    <property type="entry name" value="PYR_CT"/>
    <property type="match status" value="1"/>
</dbReference>
<keyword evidence="10" id="KW-0808">Transferase</keyword>
<evidence type="ECO:0000256" key="6">
    <source>
        <dbReference type="ARBA" id="ARBA00011738"/>
    </source>
</evidence>
<organism evidence="16 17">
    <name type="scientific">Fusarium solani</name>
    <name type="common">Filamentous fungus</name>
    <dbReference type="NCBI Taxonomy" id="169388"/>
    <lineage>
        <taxon>Eukaryota</taxon>
        <taxon>Fungi</taxon>
        <taxon>Dikarya</taxon>
        <taxon>Ascomycota</taxon>
        <taxon>Pezizomycotina</taxon>
        <taxon>Sordariomycetes</taxon>
        <taxon>Hypocreomycetidae</taxon>
        <taxon>Hypocreales</taxon>
        <taxon>Nectriaceae</taxon>
        <taxon>Fusarium</taxon>
        <taxon>Fusarium solani species complex</taxon>
    </lineage>
</organism>
<dbReference type="SUPFAM" id="SSF51569">
    <property type="entry name" value="Aldolase"/>
    <property type="match status" value="1"/>
</dbReference>
<comment type="pathway">
    <text evidence="4">Amino-acid biosynthesis; L-leucine biosynthesis; L-leucine from 3-methyl-2-oxobutanoate: step 1/4.</text>
</comment>
<comment type="similarity">
    <text evidence="5">Belongs to the alpha-IPM synthase/homocitrate synthase family. LeuA type 2 subfamily.</text>
</comment>
<dbReference type="Gene3D" id="3.30.160.270">
    <property type="match status" value="1"/>
</dbReference>
<dbReference type="AlphaFoldDB" id="A0A9P9HV10"/>
<accession>A0A9P9HV10</accession>
<dbReference type="PANTHER" id="PTHR46911:SF1">
    <property type="entry name" value="2-ISOPROPYLMALATE SYNTHASE"/>
    <property type="match status" value="1"/>
</dbReference>
<feature type="region of interest" description="Disordered" evidence="14">
    <location>
        <begin position="610"/>
        <end position="636"/>
    </location>
</feature>
<evidence type="ECO:0000256" key="11">
    <source>
        <dbReference type="ARBA" id="ARBA00022723"/>
    </source>
</evidence>
<evidence type="ECO:0000256" key="5">
    <source>
        <dbReference type="ARBA" id="ARBA00009767"/>
    </source>
</evidence>
<evidence type="ECO:0000256" key="13">
    <source>
        <dbReference type="ARBA" id="ARBA00023304"/>
    </source>
</evidence>
<evidence type="ECO:0000256" key="14">
    <source>
        <dbReference type="SAM" id="MobiDB-lite"/>
    </source>
</evidence>
<keyword evidence="17" id="KW-1185">Reference proteome</keyword>
<dbReference type="GO" id="GO:0005739">
    <property type="term" value="C:mitochondrion"/>
    <property type="evidence" value="ECO:0007669"/>
    <property type="project" value="UniProtKB-SubCell"/>
</dbReference>
<dbReference type="InterPro" id="IPR054692">
    <property type="entry name" value="LeuA-like_post-cat"/>
</dbReference>
<evidence type="ECO:0000259" key="15">
    <source>
        <dbReference type="PROSITE" id="PS50991"/>
    </source>
</evidence>
<dbReference type="GO" id="GO:0009098">
    <property type="term" value="P:L-leucine biosynthetic process"/>
    <property type="evidence" value="ECO:0007669"/>
    <property type="project" value="UniProtKB-KW"/>
</dbReference>
<dbReference type="SUPFAM" id="SSF89000">
    <property type="entry name" value="post-HMGL domain-like"/>
    <property type="match status" value="1"/>
</dbReference>
<evidence type="ECO:0000256" key="10">
    <source>
        <dbReference type="ARBA" id="ARBA00022679"/>
    </source>
</evidence>
<dbReference type="InterPro" id="IPR005668">
    <property type="entry name" value="IPM_Synthase"/>
</dbReference>
<dbReference type="Gene3D" id="3.20.20.70">
    <property type="entry name" value="Aldolase class I"/>
    <property type="match status" value="1"/>
</dbReference>
<dbReference type="NCBIfam" id="NF002991">
    <property type="entry name" value="PRK03739.1"/>
    <property type="match status" value="1"/>
</dbReference>
<dbReference type="InterPro" id="IPR002034">
    <property type="entry name" value="AIPM/Hcit_synth_CS"/>
</dbReference>
<dbReference type="HAMAP" id="MF_00572">
    <property type="entry name" value="LeuA_type2"/>
    <property type="match status" value="1"/>
</dbReference>
<evidence type="ECO:0000313" key="16">
    <source>
        <dbReference type="EMBL" id="KAH7264543.1"/>
    </source>
</evidence>
<dbReference type="InterPro" id="IPR036230">
    <property type="entry name" value="LeuA_allosteric_dom_sf"/>
</dbReference>
<dbReference type="FunFam" id="3.30.160.270:FF:000002">
    <property type="entry name" value="2-isopropylmalate synthase"/>
    <property type="match status" value="1"/>
</dbReference>
<protein>
    <recommendedName>
        <fullName evidence="7">2-isopropylmalate synthase</fullName>
        <ecNumber evidence="7">2.3.3.13</ecNumber>
    </recommendedName>
</protein>
<evidence type="ECO:0000256" key="4">
    <source>
        <dbReference type="ARBA" id="ARBA00004689"/>
    </source>
</evidence>
<evidence type="ECO:0000256" key="8">
    <source>
        <dbReference type="ARBA" id="ARBA00022430"/>
    </source>
</evidence>
<comment type="cofactor">
    <cofactor evidence="2">
        <name>a divalent metal cation</name>
        <dbReference type="ChEBI" id="CHEBI:60240"/>
    </cofactor>
</comment>
<evidence type="ECO:0000313" key="17">
    <source>
        <dbReference type="Proteomes" id="UP000736672"/>
    </source>
</evidence>
<evidence type="ECO:0000256" key="3">
    <source>
        <dbReference type="ARBA" id="ARBA00004173"/>
    </source>
</evidence>
<dbReference type="FunFam" id="3.20.20.70:FF:000045">
    <property type="entry name" value="2-isopropylmalate synthase"/>
    <property type="match status" value="1"/>
</dbReference>
<dbReference type="NCBIfam" id="TIGR00970">
    <property type="entry name" value="leuA_yeast"/>
    <property type="match status" value="1"/>
</dbReference>
<dbReference type="InterPro" id="IPR000891">
    <property type="entry name" value="PYR_CT"/>
</dbReference>
<keyword evidence="13" id="KW-0100">Branched-chain amino acid biosynthesis</keyword>
<comment type="caution">
    <text evidence="16">The sequence shown here is derived from an EMBL/GenBank/DDBJ whole genome shotgun (WGS) entry which is preliminary data.</text>
</comment>
<dbReference type="InterPro" id="IPR039371">
    <property type="entry name" value="LeuA_N_DRE-TIM"/>
</dbReference>
<dbReference type="InterPro" id="IPR013785">
    <property type="entry name" value="Aldolase_TIM"/>
</dbReference>
<evidence type="ECO:0000256" key="12">
    <source>
        <dbReference type="ARBA" id="ARBA00023128"/>
    </source>
</evidence>
<dbReference type="PROSITE" id="PS00815">
    <property type="entry name" value="AIPM_HOMOCIT_SYNTH_1"/>
    <property type="match status" value="1"/>
</dbReference>
<evidence type="ECO:0000256" key="2">
    <source>
        <dbReference type="ARBA" id="ARBA00001968"/>
    </source>
</evidence>
<evidence type="ECO:0000256" key="9">
    <source>
        <dbReference type="ARBA" id="ARBA00022605"/>
    </source>
</evidence>
<reference evidence="16" key="1">
    <citation type="journal article" date="2021" name="Nat. Commun.">
        <title>Genetic determinants of endophytism in the Arabidopsis root mycobiome.</title>
        <authorList>
            <person name="Mesny F."/>
            <person name="Miyauchi S."/>
            <person name="Thiergart T."/>
            <person name="Pickel B."/>
            <person name="Atanasova L."/>
            <person name="Karlsson M."/>
            <person name="Huettel B."/>
            <person name="Barry K.W."/>
            <person name="Haridas S."/>
            <person name="Chen C."/>
            <person name="Bauer D."/>
            <person name="Andreopoulos W."/>
            <person name="Pangilinan J."/>
            <person name="LaButti K."/>
            <person name="Riley R."/>
            <person name="Lipzen A."/>
            <person name="Clum A."/>
            <person name="Drula E."/>
            <person name="Henrissat B."/>
            <person name="Kohler A."/>
            <person name="Grigoriev I.V."/>
            <person name="Martin F.M."/>
            <person name="Hacquard S."/>
        </authorList>
    </citation>
    <scope>NUCLEOTIDE SEQUENCE</scope>
    <source>
        <strain evidence="16">FSSC 5 MPI-SDFR-AT-0091</strain>
    </source>
</reference>
<comment type="subcellular location">
    <subcellularLocation>
        <location evidence="3">Mitochondrion</location>
    </subcellularLocation>
</comment>
<keyword evidence="8" id="KW-0432">Leucine biosynthesis</keyword>
<dbReference type="GO" id="GO:0003852">
    <property type="term" value="F:2-isopropylmalate synthase activity"/>
    <property type="evidence" value="ECO:0007669"/>
    <property type="project" value="UniProtKB-EC"/>
</dbReference>
<feature type="compositionally biased region" description="Polar residues" evidence="14">
    <location>
        <begin position="619"/>
        <end position="636"/>
    </location>
</feature>
<keyword evidence="12" id="KW-0496">Mitochondrion</keyword>
<comment type="catalytic activity">
    <reaction evidence="1">
        <text>3-methyl-2-oxobutanoate + acetyl-CoA + H2O = (2S)-2-isopropylmalate + CoA + H(+)</text>
        <dbReference type="Rhea" id="RHEA:21524"/>
        <dbReference type="ChEBI" id="CHEBI:1178"/>
        <dbReference type="ChEBI" id="CHEBI:11851"/>
        <dbReference type="ChEBI" id="CHEBI:15377"/>
        <dbReference type="ChEBI" id="CHEBI:15378"/>
        <dbReference type="ChEBI" id="CHEBI:57287"/>
        <dbReference type="ChEBI" id="CHEBI:57288"/>
        <dbReference type="EC" id="2.3.3.13"/>
    </reaction>
</comment>
<dbReference type="OrthoDB" id="418791at2759"/>
<keyword evidence="9" id="KW-0028">Amino-acid biosynthesis</keyword>
<dbReference type="PROSITE" id="PS00816">
    <property type="entry name" value="AIPM_HOMOCIT_SYNTH_2"/>
    <property type="match status" value="1"/>
</dbReference>
<feature type="domain" description="Pyruvate carboxyltransferase" evidence="15">
    <location>
        <begin position="33"/>
        <end position="311"/>
    </location>
</feature>
<dbReference type="CDD" id="cd07942">
    <property type="entry name" value="DRE_TIM_LeuA"/>
    <property type="match status" value="1"/>
</dbReference>
<dbReference type="EMBL" id="JAGTJS010000007">
    <property type="protein sequence ID" value="KAH7264543.1"/>
    <property type="molecule type" value="Genomic_DNA"/>
</dbReference>
<evidence type="ECO:0000256" key="7">
    <source>
        <dbReference type="ARBA" id="ARBA00012973"/>
    </source>
</evidence>
<dbReference type="GO" id="GO:0046872">
    <property type="term" value="F:metal ion binding"/>
    <property type="evidence" value="ECO:0007669"/>
    <property type="project" value="UniProtKB-KW"/>
</dbReference>
<name>A0A9P9HV10_FUSSL</name>
<keyword evidence="11" id="KW-0479">Metal-binding</keyword>
<dbReference type="InterPro" id="IPR013709">
    <property type="entry name" value="2-isopropylmalate_synth_dimer"/>
</dbReference>
<dbReference type="PANTHER" id="PTHR46911">
    <property type="match status" value="1"/>
</dbReference>
<comment type="subunit">
    <text evidence="6">Homodimer.</text>
</comment>
<dbReference type="SMART" id="SM00917">
    <property type="entry name" value="LeuA_dimer"/>
    <property type="match status" value="1"/>
</dbReference>
<proteinExistence type="inferred from homology"/>